<dbReference type="OrthoDB" id="2877146at2"/>
<evidence type="ECO:0008006" key="6">
    <source>
        <dbReference type="Google" id="ProtNLM"/>
    </source>
</evidence>
<evidence type="ECO:0000313" key="3">
    <source>
        <dbReference type="EMBL" id="PLS00843.1"/>
    </source>
</evidence>
<dbReference type="EMBL" id="PGVD01000002">
    <property type="protein sequence ID" value="PLS00843.1"/>
    <property type="molecule type" value="Genomic_DNA"/>
</dbReference>
<sequence>MSGRSKHFFTAFIMSLLLVSCSESTKNDIQDASDELEQSTEEAAEEGGAATKEFAEHAEQEALAVMETMKQAFELAEGEVEENVLQPGDRATAQEHLYVAVTPEAYDQLYQLIEKADSEQVEKLLKENKLIYVSKDEKLEILEREAIRVKVVTESGEEGFAPSTMLDPVK</sequence>
<evidence type="ECO:0000313" key="5">
    <source>
        <dbReference type="Proteomes" id="UP000235114"/>
    </source>
</evidence>
<proteinExistence type="predicted"/>
<gene>
    <name evidence="2" type="ORF">CU635_21855</name>
    <name evidence="3" type="ORF">CVD25_00575</name>
</gene>
<dbReference type="EMBL" id="PGVA01000082">
    <property type="protein sequence ID" value="PLR79652.1"/>
    <property type="molecule type" value="Genomic_DNA"/>
</dbReference>
<dbReference type="Proteomes" id="UP000234951">
    <property type="component" value="Unassembled WGS sequence"/>
</dbReference>
<keyword evidence="5" id="KW-1185">Reference proteome</keyword>
<dbReference type="Proteomes" id="UP000235114">
    <property type="component" value="Unassembled WGS sequence"/>
</dbReference>
<name>A0A2N5GFY5_9BACI</name>
<reference evidence="2 4" key="1">
    <citation type="submission" date="2017-11" db="EMBL/GenBank/DDBJ databases">
        <title>Comparitive Functional Genomics of Dry Heat Resistant strains isolated from the Viking Spacecraft.</title>
        <authorList>
            <person name="Seuylemezian A."/>
            <person name="Cooper K."/>
            <person name="Vaishampayan P."/>
        </authorList>
    </citation>
    <scope>NUCLEOTIDE SEQUENCE [LARGE SCALE GENOMIC DNA]</scope>
    <source>
        <strain evidence="2 4">M4.6</strain>
    </source>
</reference>
<evidence type="ECO:0000313" key="2">
    <source>
        <dbReference type="EMBL" id="PLR79652.1"/>
    </source>
</evidence>
<dbReference type="AlphaFoldDB" id="A0A2N5GFY5"/>
<protein>
    <recommendedName>
        <fullName evidence="6">Lipoprotein</fullName>
    </recommendedName>
</protein>
<feature type="region of interest" description="Disordered" evidence="1">
    <location>
        <begin position="27"/>
        <end position="52"/>
    </location>
</feature>
<comment type="caution">
    <text evidence="2">The sequence shown here is derived from an EMBL/GenBank/DDBJ whole genome shotgun (WGS) entry which is preliminary data.</text>
</comment>
<evidence type="ECO:0000256" key="1">
    <source>
        <dbReference type="SAM" id="MobiDB-lite"/>
    </source>
</evidence>
<organism evidence="2 4">
    <name type="scientific">Bacillus canaveralius</name>
    <dbReference type="NCBI Taxonomy" id="1403243"/>
    <lineage>
        <taxon>Bacteria</taxon>
        <taxon>Bacillati</taxon>
        <taxon>Bacillota</taxon>
        <taxon>Bacilli</taxon>
        <taxon>Bacillales</taxon>
        <taxon>Bacillaceae</taxon>
        <taxon>Bacillus</taxon>
    </lineage>
</organism>
<dbReference type="PROSITE" id="PS51257">
    <property type="entry name" value="PROKAR_LIPOPROTEIN"/>
    <property type="match status" value="1"/>
</dbReference>
<feature type="compositionally biased region" description="Acidic residues" evidence="1">
    <location>
        <begin position="31"/>
        <end position="45"/>
    </location>
</feature>
<reference evidence="3 5" key="2">
    <citation type="submission" date="2017-12" db="EMBL/GenBank/DDBJ databases">
        <title>Comparative Functional Genomics of Dry Heat Resistant strains isolated from the Viking Spacecraft.</title>
        <authorList>
            <person name="Seuylemezian A."/>
            <person name="Cooper K."/>
            <person name="Vaishampayan P."/>
        </authorList>
    </citation>
    <scope>NUCLEOTIDE SEQUENCE [LARGE SCALE GENOMIC DNA]</scope>
    <source>
        <strain evidence="3 5">ATCC 29669</strain>
    </source>
</reference>
<dbReference type="RefSeq" id="WP_101579486.1">
    <property type="nucleotide sequence ID" value="NZ_PGVA01000082.1"/>
</dbReference>
<accession>A0A2N5GFY5</accession>
<evidence type="ECO:0000313" key="4">
    <source>
        <dbReference type="Proteomes" id="UP000234951"/>
    </source>
</evidence>